<evidence type="ECO:0000256" key="1">
    <source>
        <dbReference type="SAM" id="MobiDB-lite"/>
    </source>
</evidence>
<feature type="region of interest" description="Disordered" evidence="1">
    <location>
        <begin position="26"/>
        <end position="52"/>
    </location>
</feature>
<feature type="chain" id="PRO_5041335372" description="Secreted protein" evidence="2">
    <location>
        <begin position="23"/>
        <end position="135"/>
    </location>
</feature>
<protein>
    <recommendedName>
        <fullName evidence="5">Secreted protein</fullName>
    </recommendedName>
</protein>
<dbReference type="AlphaFoldDB" id="A0AA37TIF0"/>
<feature type="signal peptide" evidence="2">
    <location>
        <begin position="1"/>
        <end position="22"/>
    </location>
</feature>
<accession>A0AA37TIF0</accession>
<name>A0AA37TIF0_9HYPH</name>
<dbReference type="Proteomes" id="UP001157440">
    <property type="component" value="Unassembled WGS sequence"/>
</dbReference>
<dbReference type="RefSeq" id="WP_192709174.1">
    <property type="nucleotide sequence ID" value="NZ_BPQZ01000006.1"/>
</dbReference>
<evidence type="ECO:0000313" key="3">
    <source>
        <dbReference type="EMBL" id="GLS74436.1"/>
    </source>
</evidence>
<keyword evidence="2" id="KW-0732">Signal</keyword>
<proteinExistence type="predicted"/>
<organism evidence="3 4">
    <name type="scientific">Methylobacterium tardum</name>
    <dbReference type="NCBI Taxonomy" id="374432"/>
    <lineage>
        <taxon>Bacteria</taxon>
        <taxon>Pseudomonadati</taxon>
        <taxon>Pseudomonadota</taxon>
        <taxon>Alphaproteobacteria</taxon>
        <taxon>Hyphomicrobiales</taxon>
        <taxon>Methylobacteriaceae</taxon>
        <taxon>Methylobacterium</taxon>
    </lineage>
</organism>
<feature type="compositionally biased region" description="Basic and acidic residues" evidence="1">
    <location>
        <begin position="33"/>
        <end position="48"/>
    </location>
</feature>
<comment type="caution">
    <text evidence="3">The sequence shown here is derived from an EMBL/GenBank/DDBJ whole genome shotgun (WGS) entry which is preliminary data.</text>
</comment>
<evidence type="ECO:0008006" key="5">
    <source>
        <dbReference type="Google" id="ProtNLM"/>
    </source>
</evidence>
<sequence>MTRRLLRIAAVALALSAIPALAQQPARAPGRAAADKAGQDKGGPDRRGGPPVIGCPSLANYRMLLHDGPQAAAARLTDPKADHLGCSVLTRAEMTGIVDRVVLGGQSYDCAGVRGTTVCHWIEAGASARAGAAGR</sequence>
<keyword evidence="4" id="KW-1185">Reference proteome</keyword>
<gene>
    <name evidence="3" type="ORF">GCM10007890_64540</name>
</gene>
<evidence type="ECO:0000313" key="4">
    <source>
        <dbReference type="Proteomes" id="UP001157440"/>
    </source>
</evidence>
<dbReference type="EMBL" id="BSPL01000038">
    <property type="protein sequence ID" value="GLS74436.1"/>
    <property type="molecule type" value="Genomic_DNA"/>
</dbReference>
<evidence type="ECO:0000256" key="2">
    <source>
        <dbReference type="SAM" id="SignalP"/>
    </source>
</evidence>
<reference evidence="4" key="1">
    <citation type="journal article" date="2019" name="Int. J. Syst. Evol. Microbiol.">
        <title>The Global Catalogue of Microorganisms (GCM) 10K type strain sequencing project: providing services to taxonomists for standard genome sequencing and annotation.</title>
        <authorList>
            <consortium name="The Broad Institute Genomics Platform"/>
            <consortium name="The Broad Institute Genome Sequencing Center for Infectious Disease"/>
            <person name="Wu L."/>
            <person name="Ma J."/>
        </authorList>
    </citation>
    <scope>NUCLEOTIDE SEQUENCE [LARGE SCALE GENOMIC DNA]</scope>
    <source>
        <strain evidence="4">NBRC 103632</strain>
    </source>
</reference>